<dbReference type="AlphaFoldDB" id="A0A803Q7D6"/>
<reference evidence="1" key="1">
    <citation type="submission" date="2018-11" db="EMBL/GenBank/DDBJ databases">
        <authorList>
            <person name="Grassa J C."/>
        </authorList>
    </citation>
    <scope>NUCLEOTIDE SEQUENCE [LARGE SCALE GENOMIC DNA]</scope>
</reference>
<dbReference type="EMBL" id="UZAU01000697">
    <property type="status" value="NOT_ANNOTATED_CDS"/>
    <property type="molecule type" value="Genomic_DNA"/>
</dbReference>
<accession>A0A803Q7D6</accession>
<evidence type="ECO:0008006" key="3">
    <source>
        <dbReference type="Google" id="ProtNLM"/>
    </source>
</evidence>
<dbReference type="Proteomes" id="UP000596661">
    <property type="component" value="Chromosome 8"/>
</dbReference>
<dbReference type="EnsemblPlants" id="evm.model.08.1027">
    <property type="protein sequence ID" value="cds.evm.model.08.1027"/>
    <property type="gene ID" value="evm.TU.08.1027"/>
</dbReference>
<reference evidence="1" key="2">
    <citation type="submission" date="2021-03" db="UniProtKB">
        <authorList>
            <consortium name="EnsemblPlants"/>
        </authorList>
    </citation>
    <scope>IDENTIFICATION</scope>
</reference>
<organism evidence="1 2">
    <name type="scientific">Cannabis sativa</name>
    <name type="common">Hemp</name>
    <name type="synonym">Marijuana</name>
    <dbReference type="NCBI Taxonomy" id="3483"/>
    <lineage>
        <taxon>Eukaryota</taxon>
        <taxon>Viridiplantae</taxon>
        <taxon>Streptophyta</taxon>
        <taxon>Embryophyta</taxon>
        <taxon>Tracheophyta</taxon>
        <taxon>Spermatophyta</taxon>
        <taxon>Magnoliopsida</taxon>
        <taxon>eudicotyledons</taxon>
        <taxon>Gunneridae</taxon>
        <taxon>Pentapetalae</taxon>
        <taxon>rosids</taxon>
        <taxon>fabids</taxon>
        <taxon>Rosales</taxon>
        <taxon>Cannabaceae</taxon>
        <taxon>Cannabis</taxon>
    </lineage>
</organism>
<evidence type="ECO:0000313" key="1">
    <source>
        <dbReference type="EnsemblPlants" id="cds.evm.model.08.1027"/>
    </source>
</evidence>
<proteinExistence type="predicted"/>
<dbReference type="Gramene" id="evm.model.08.1027">
    <property type="protein sequence ID" value="cds.evm.model.08.1027"/>
    <property type="gene ID" value="evm.TU.08.1027"/>
</dbReference>
<keyword evidence="2" id="KW-1185">Reference proteome</keyword>
<sequence>MNGRFQGTFKDDLLVFCKGDKDSVHVIKEALEELSKTSSLAINYEKSQIFMGGVTHPESLSQKINLSIGSFPFSKCRQECFRGGDFQVGPTISAAGVRGLGVCRTIS</sequence>
<protein>
    <recommendedName>
        <fullName evidence="3">Reverse transcriptase domain-containing protein</fullName>
    </recommendedName>
</protein>
<evidence type="ECO:0000313" key="2">
    <source>
        <dbReference type="Proteomes" id="UP000596661"/>
    </source>
</evidence>
<name>A0A803Q7D6_CANSA</name>